<dbReference type="AlphaFoldDB" id="A0A8C5NZV9"/>
<dbReference type="PANTHER" id="PTHR14112">
    <property type="entry name" value="SYNOVIAL SARCOMA, X MEMBER"/>
    <property type="match status" value="1"/>
</dbReference>
<evidence type="ECO:0000259" key="2">
    <source>
        <dbReference type="PROSITE" id="PS50806"/>
    </source>
</evidence>
<dbReference type="Ensembl" id="ENSJJAT00000018355.1">
    <property type="protein sequence ID" value="ENSJJAP00000011876.1"/>
    <property type="gene ID" value="ENSJJAG00000015073.1"/>
</dbReference>
<dbReference type="PANTHER" id="PTHR14112:SF1">
    <property type="entry name" value="KRAB-RELATED DOMAIN-CONTAINING PROTEIN"/>
    <property type="match status" value="1"/>
</dbReference>
<dbReference type="SMART" id="SM00349">
    <property type="entry name" value="KRAB"/>
    <property type="match status" value="1"/>
</dbReference>
<evidence type="ECO:0000256" key="1">
    <source>
        <dbReference type="SAM" id="MobiDB-lite"/>
    </source>
</evidence>
<sequence length="124" mass="14323">KETNSSCSRSLLGDKQKSKKTCKAFQDISQYFSKREWAKLSYSEKTTYVYMKRNYTTMTKLGLKANLPVFMQSKKQAVESKDNDSDKDDGCEKQEPSSSHVGAWTLKLRERKQLVSYEEISDPD</sequence>
<dbReference type="SUPFAM" id="SSF109640">
    <property type="entry name" value="KRAB domain (Kruppel-associated box)"/>
    <property type="match status" value="1"/>
</dbReference>
<feature type="region of interest" description="Disordered" evidence="1">
    <location>
        <begin position="74"/>
        <end position="104"/>
    </location>
</feature>
<feature type="domain" description="KRAB-related" evidence="2">
    <location>
        <begin position="20"/>
        <end position="83"/>
    </location>
</feature>
<reference evidence="3" key="2">
    <citation type="submission" date="2025-09" db="UniProtKB">
        <authorList>
            <consortium name="Ensembl"/>
        </authorList>
    </citation>
    <scope>IDENTIFICATION</scope>
</reference>
<gene>
    <name evidence="3" type="primary">LOC101617655</name>
</gene>
<dbReference type="GO" id="GO:0005634">
    <property type="term" value="C:nucleus"/>
    <property type="evidence" value="ECO:0007669"/>
    <property type="project" value="InterPro"/>
</dbReference>
<dbReference type="Pfam" id="PF09514">
    <property type="entry name" value="SSXRD"/>
    <property type="match status" value="1"/>
</dbReference>
<accession>A0A8C5NZV9</accession>
<dbReference type="Gene3D" id="6.10.140.140">
    <property type="match status" value="1"/>
</dbReference>
<dbReference type="Pfam" id="PF01352">
    <property type="entry name" value="KRAB"/>
    <property type="match status" value="1"/>
</dbReference>
<organism evidence="3 4">
    <name type="scientific">Jaculus jaculus</name>
    <name type="common">Lesser Egyptian jerboa</name>
    <dbReference type="NCBI Taxonomy" id="51337"/>
    <lineage>
        <taxon>Eukaryota</taxon>
        <taxon>Metazoa</taxon>
        <taxon>Chordata</taxon>
        <taxon>Craniata</taxon>
        <taxon>Vertebrata</taxon>
        <taxon>Euteleostomi</taxon>
        <taxon>Mammalia</taxon>
        <taxon>Eutheria</taxon>
        <taxon>Euarchontoglires</taxon>
        <taxon>Glires</taxon>
        <taxon>Rodentia</taxon>
        <taxon>Myomorpha</taxon>
        <taxon>Dipodoidea</taxon>
        <taxon>Dipodidae</taxon>
        <taxon>Dipodinae</taxon>
        <taxon>Jaculus</taxon>
    </lineage>
</organism>
<evidence type="ECO:0000313" key="4">
    <source>
        <dbReference type="Proteomes" id="UP000694385"/>
    </source>
</evidence>
<dbReference type="OMA" id="KAWEYSH"/>
<feature type="compositionally biased region" description="Basic and acidic residues" evidence="1">
    <location>
        <begin position="76"/>
        <end position="95"/>
    </location>
</feature>
<dbReference type="InterPro" id="IPR019041">
    <property type="entry name" value="SSXRD_motif"/>
</dbReference>
<proteinExistence type="predicted"/>
<name>A0A8C5NZV9_JACJA</name>
<dbReference type="InterPro" id="IPR003655">
    <property type="entry name" value="aKRAB"/>
</dbReference>
<protein>
    <submittedName>
        <fullName evidence="3">Protein SSX1</fullName>
    </submittedName>
</protein>
<dbReference type="InterPro" id="IPR036051">
    <property type="entry name" value="KRAB_dom_sf"/>
</dbReference>
<dbReference type="Proteomes" id="UP000694385">
    <property type="component" value="Unassembled WGS sequence"/>
</dbReference>
<dbReference type="InterPro" id="IPR001909">
    <property type="entry name" value="KRAB"/>
</dbReference>
<dbReference type="GO" id="GO:0006355">
    <property type="term" value="P:regulation of DNA-templated transcription"/>
    <property type="evidence" value="ECO:0007669"/>
    <property type="project" value="InterPro"/>
</dbReference>
<evidence type="ECO:0000313" key="3">
    <source>
        <dbReference type="Ensembl" id="ENSJJAP00000011876.1"/>
    </source>
</evidence>
<reference evidence="3" key="1">
    <citation type="submission" date="2025-08" db="UniProtKB">
        <authorList>
            <consortium name="Ensembl"/>
        </authorList>
    </citation>
    <scope>IDENTIFICATION</scope>
</reference>
<dbReference type="PROSITE" id="PS50806">
    <property type="entry name" value="KRAB_RELATED"/>
    <property type="match status" value="1"/>
</dbReference>
<keyword evidence="4" id="KW-1185">Reference proteome</keyword>
<dbReference type="GeneTree" id="ENSGT00390000012484"/>